<reference evidence="1 2" key="1">
    <citation type="journal article" date="2014" name="Nat. Commun.">
        <title>Klebsormidium flaccidum genome reveals primary factors for plant terrestrial adaptation.</title>
        <authorList>
            <person name="Hori K."/>
            <person name="Maruyama F."/>
            <person name="Fujisawa T."/>
            <person name="Togashi T."/>
            <person name="Yamamoto N."/>
            <person name="Seo M."/>
            <person name="Sato S."/>
            <person name="Yamada T."/>
            <person name="Mori H."/>
            <person name="Tajima N."/>
            <person name="Moriyama T."/>
            <person name="Ikeuchi M."/>
            <person name="Watanabe M."/>
            <person name="Wada H."/>
            <person name="Kobayashi K."/>
            <person name="Saito M."/>
            <person name="Masuda T."/>
            <person name="Sasaki-Sekimoto Y."/>
            <person name="Mashiguchi K."/>
            <person name="Awai K."/>
            <person name="Shimojima M."/>
            <person name="Masuda S."/>
            <person name="Iwai M."/>
            <person name="Nobusawa T."/>
            <person name="Narise T."/>
            <person name="Kondo S."/>
            <person name="Saito H."/>
            <person name="Sato R."/>
            <person name="Murakawa M."/>
            <person name="Ihara Y."/>
            <person name="Oshima-Yamada Y."/>
            <person name="Ohtaka K."/>
            <person name="Satoh M."/>
            <person name="Sonobe K."/>
            <person name="Ishii M."/>
            <person name="Ohtani R."/>
            <person name="Kanamori-Sato M."/>
            <person name="Honoki R."/>
            <person name="Miyazaki D."/>
            <person name="Mochizuki H."/>
            <person name="Umetsu J."/>
            <person name="Higashi K."/>
            <person name="Shibata D."/>
            <person name="Kamiya Y."/>
            <person name="Sato N."/>
            <person name="Nakamura Y."/>
            <person name="Tabata S."/>
            <person name="Ida S."/>
            <person name="Kurokawa K."/>
            <person name="Ohta H."/>
        </authorList>
    </citation>
    <scope>NUCLEOTIDE SEQUENCE [LARGE SCALE GENOMIC DNA]</scope>
    <source>
        <strain evidence="1 2">NIES-2285</strain>
    </source>
</reference>
<gene>
    <name evidence="1" type="ORF">KFL_002420070</name>
</gene>
<dbReference type="PANTHER" id="PTHR15827:SF2">
    <property type="entry name" value="CYCLIN-DEPENDENT KINASE 2-INTERACTING PROTEIN"/>
    <property type="match status" value="1"/>
</dbReference>
<dbReference type="AlphaFoldDB" id="A0A1Y1I501"/>
<dbReference type="OrthoDB" id="1913984at2759"/>
<dbReference type="EMBL" id="DF237191">
    <property type="protein sequence ID" value="GAQ85573.1"/>
    <property type="molecule type" value="Genomic_DNA"/>
</dbReference>
<keyword evidence="2" id="KW-1185">Reference proteome</keyword>
<proteinExistence type="predicted"/>
<sequence length="246" mass="26454">MDPAGLGRLWRPAAQRRVRTAFSSIASARADWAKASSRGLAAATALVNAHITKGFIGGMDIGILADLKGIKDSAKMKLRQRQEKHLANVVEAYEELVRTLSQMEEAASSMRTYLVAPNGSPIVRVANAEESKLAEAAGDNGLGQGVPVYACLSLKTLESLAMEMVEFYKQELHVKFLLTSEFQALVHGTPESSSDEDSAGVARASGRAVSETTLQVYLTAWLGEALLDKSRLDEIVGIMSEEMQAA</sequence>
<dbReference type="OMA" id="RYMDAME"/>
<organism evidence="1 2">
    <name type="scientific">Klebsormidium nitens</name>
    <name type="common">Green alga</name>
    <name type="synonym">Ulothrix nitens</name>
    <dbReference type="NCBI Taxonomy" id="105231"/>
    <lineage>
        <taxon>Eukaryota</taxon>
        <taxon>Viridiplantae</taxon>
        <taxon>Streptophyta</taxon>
        <taxon>Klebsormidiophyceae</taxon>
        <taxon>Klebsormidiales</taxon>
        <taxon>Klebsormidiaceae</taxon>
        <taxon>Klebsormidium</taxon>
    </lineage>
</organism>
<accession>A0A1Y1I501</accession>
<evidence type="ECO:0000313" key="1">
    <source>
        <dbReference type="EMBL" id="GAQ85573.1"/>
    </source>
</evidence>
<dbReference type="PANTHER" id="PTHR15827">
    <property type="entry name" value="CYCLIN-DEPENDENT KINASE 2-INTERACTING PROTEIN"/>
    <property type="match status" value="1"/>
</dbReference>
<name>A0A1Y1I501_KLENI</name>
<evidence type="ECO:0000313" key="2">
    <source>
        <dbReference type="Proteomes" id="UP000054558"/>
    </source>
</evidence>
<dbReference type="Proteomes" id="UP000054558">
    <property type="component" value="Unassembled WGS sequence"/>
</dbReference>
<protein>
    <submittedName>
        <fullName evidence="1">Uncharacterized protein</fullName>
    </submittedName>
</protein>